<dbReference type="EMBL" id="JAPDDS010000005">
    <property type="protein sequence ID" value="MCW1885244.1"/>
    <property type="molecule type" value="Genomic_DNA"/>
</dbReference>
<evidence type="ECO:0000256" key="6">
    <source>
        <dbReference type="SAM" id="Phobius"/>
    </source>
</evidence>
<evidence type="ECO:0000313" key="7">
    <source>
        <dbReference type="EMBL" id="MCW1885244.1"/>
    </source>
</evidence>
<dbReference type="RefSeq" id="WP_264501201.1">
    <property type="nucleotide sequence ID" value="NZ_JAPDDS010000005.1"/>
</dbReference>
<evidence type="ECO:0000256" key="5">
    <source>
        <dbReference type="ARBA" id="ARBA00023136"/>
    </source>
</evidence>
<dbReference type="PANTHER" id="PTHR30086:SF21">
    <property type="entry name" value="TRANSPORT PROTEIN"/>
    <property type="match status" value="1"/>
</dbReference>
<evidence type="ECO:0000313" key="8">
    <source>
        <dbReference type="Proteomes" id="UP001207930"/>
    </source>
</evidence>
<feature type="transmembrane region" description="Helical" evidence="6">
    <location>
        <begin position="78"/>
        <end position="96"/>
    </location>
</feature>
<keyword evidence="5 6" id="KW-0472">Membrane</keyword>
<comment type="subcellular location">
    <subcellularLocation>
        <location evidence="1">Cell membrane</location>
        <topology evidence="1">Multi-pass membrane protein</topology>
    </subcellularLocation>
</comment>
<organism evidence="7 8">
    <name type="scientific">Luteolibacter flavescens</name>
    <dbReference type="NCBI Taxonomy" id="1859460"/>
    <lineage>
        <taxon>Bacteria</taxon>
        <taxon>Pseudomonadati</taxon>
        <taxon>Verrucomicrobiota</taxon>
        <taxon>Verrucomicrobiia</taxon>
        <taxon>Verrucomicrobiales</taxon>
        <taxon>Verrucomicrobiaceae</taxon>
        <taxon>Luteolibacter</taxon>
    </lineage>
</organism>
<comment type="caution">
    <text evidence="7">The sequence shown here is derived from an EMBL/GenBank/DDBJ whole genome shotgun (WGS) entry which is preliminary data.</text>
</comment>
<feature type="transmembrane region" description="Helical" evidence="6">
    <location>
        <begin position="147"/>
        <end position="171"/>
    </location>
</feature>
<evidence type="ECO:0000256" key="2">
    <source>
        <dbReference type="ARBA" id="ARBA00022475"/>
    </source>
</evidence>
<protein>
    <submittedName>
        <fullName evidence="7">LysE family translocator</fullName>
    </submittedName>
</protein>
<feature type="transmembrane region" description="Helical" evidence="6">
    <location>
        <begin position="41"/>
        <end position="66"/>
    </location>
</feature>
<accession>A0ABT3FPV4</accession>
<name>A0ABT3FPV4_9BACT</name>
<reference evidence="7 8" key="1">
    <citation type="submission" date="2022-10" db="EMBL/GenBank/DDBJ databases">
        <title>Luteolibacter flavescens strain MCCC 1K03193, whole genome shotgun sequencing project.</title>
        <authorList>
            <person name="Zhao G."/>
            <person name="Shen L."/>
        </authorList>
    </citation>
    <scope>NUCLEOTIDE SEQUENCE [LARGE SCALE GENOMIC DNA]</scope>
    <source>
        <strain evidence="7 8">MCCC 1K03193</strain>
    </source>
</reference>
<evidence type="ECO:0000256" key="1">
    <source>
        <dbReference type="ARBA" id="ARBA00004651"/>
    </source>
</evidence>
<dbReference type="InterPro" id="IPR001123">
    <property type="entry name" value="LeuE-type"/>
</dbReference>
<keyword evidence="4 6" id="KW-1133">Transmembrane helix</keyword>
<dbReference type="Proteomes" id="UP001207930">
    <property type="component" value="Unassembled WGS sequence"/>
</dbReference>
<proteinExistence type="predicted"/>
<feature type="transmembrane region" description="Helical" evidence="6">
    <location>
        <begin position="183"/>
        <end position="204"/>
    </location>
</feature>
<evidence type="ECO:0000256" key="4">
    <source>
        <dbReference type="ARBA" id="ARBA00022989"/>
    </source>
</evidence>
<keyword evidence="8" id="KW-1185">Reference proteome</keyword>
<gene>
    <name evidence="7" type="ORF">OKA04_10935</name>
</gene>
<keyword evidence="2" id="KW-1003">Cell membrane</keyword>
<evidence type="ECO:0000256" key="3">
    <source>
        <dbReference type="ARBA" id="ARBA00022692"/>
    </source>
</evidence>
<dbReference type="PANTHER" id="PTHR30086">
    <property type="entry name" value="ARGININE EXPORTER PROTEIN ARGO"/>
    <property type="match status" value="1"/>
</dbReference>
<keyword evidence="3 6" id="KW-0812">Transmembrane</keyword>
<sequence>MNLALELAAFSGLMALGQFSPGPDMILITRTALADGAKAGALMGLGIATGLCIHTSVAVGGLAVAFEQSPGIRQAISWSAAAYLLWLAWCLLRSAFATPAAGGEVVAVPARRGPYVRGFICNLLNPKAVIFLAATCAPFLTGPHPSWWPFAIAILVIVQGGTLWALWSWLLQWRPLRSRYERSARWIDGVFGFALAALAVKLLVAP</sequence>
<dbReference type="Pfam" id="PF01810">
    <property type="entry name" value="LysE"/>
    <property type="match status" value="1"/>
</dbReference>